<protein>
    <submittedName>
        <fullName evidence="6">Zn-dependent hydrolase</fullName>
    </submittedName>
</protein>
<keyword evidence="3 6" id="KW-0378">Hydrolase</keyword>
<dbReference type="SMART" id="SM00849">
    <property type="entry name" value="Lactamase_B"/>
    <property type="match status" value="1"/>
</dbReference>
<evidence type="ECO:0000256" key="1">
    <source>
        <dbReference type="ARBA" id="ARBA00001947"/>
    </source>
</evidence>
<dbReference type="PANTHER" id="PTHR46233:SF3">
    <property type="entry name" value="HYDROXYACYLGLUTATHIONE HYDROLASE GLOC"/>
    <property type="match status" value="1"/>
</dbReference>
<sequence length="213" mass="23175">MEILGFAAGPYKTNCYVVRGENEVAIIDPGMHSHDDLVEYISTNKLGVDKIVLTHGHIDHTRDAGTLAKRFNAPVYIHPNDAFFLEAYKGSGTKTAMLFDADNMVSPAPESLHDLVDGETITLAGEEFTLAHAPGHSPGCTLIIGKEYCFSGDVLFKGSIGRTDFEWSDADLMNESLRTKVLPLDDSLQILPGHGPTTTMRAERTGNPFLLAL</sequence>
<dbReference type="PANTHER" id="PTHR46233">
    <property type="entry name" value="HYDROXYACYLGLUTATHIONE HYDROLASE GLOC"/>
    <property type="match status" value="1"/>
</dbReference>
<dbReference type="Proteomes" id="UP000218244">
    <property type="component" value="Chromosome"/>
</dbReference>
<keyword evidence="4" id="KW-0862">Zinc</keyword>
<dbReference type="SUPFAM" id="SSF56281">
    <property type="entry name" value="Metallo-hydrolase/oxidoreductase"/>
    <property type="match status" value="1"/>
</dbReference>
<evidence type="ECO:0000256" key="3">
    <source>
        <dbReference type="ARBA" id="ARBA00022801"/>
    </source>
</evidence>
<dbReference type="KEGG" id="csur:N24_1736"/>
<name>A0A169RXK8_9CORY</name>
<dbReference type="GO" id="GO:0016787">
    <property type="term" value="F:hydrolase activity"/>
    <property type="evidence" value="ECO:0007669"/>
    <property type="project" value="UniProtKB-KW"/>
</dbReference>
<evidence type="ECO:0000313" key="6">
    <source>
        <dbReference type="EMBL" id="BAU95998.1"/>
    </source>
</evidence>
<reference evidence="6 7" key="1">
    <citation type="submission" date="2016-02" db="EMBL/GenBank/DDBJ databases">
        <title>Corynebacterium glutamicum N24 whole genome sequencing project.</title>
        <authorList>
            <person name="Matsutani M."/>
            <person name="Nangtapong N."/>
            <person name="Yakushi T."/>
            <person name="Matsushita K."/>
        </authorList>
    </citation>
    <scope>NUCLEOTIDE SEQUENCE [LARGE SCALE GENOMIC DNA]</scope>
    <source>
        <strain evidence="6 7">N24</strain>
    </source>
</reference>
<evidence type="ECO:0000256" key="4">
    <source>
        <dbReference type="ARBA" id="ARBA00022833"/>
    </source>
</evidence>
<dbReference type="Pfam" id="PF00753">
    <property type="entry name" value="Lactamase_B"/>
    <property type="match status" value="1"/>
</dbReference>
<evidence type="ECO:0000259" key="5">
    <source>
        <dbReference type="SMART" id="SM00849"/>
    </source>
</evidence>
<dbReference type="Gene3D" id="3.60.15.10">
    <property type="entry name" value="Ribonuclease Z/Hydroxyacylglutathione hydrolase-like"/>
    <property type="match status" value="1"/>
</dbReference>
<dbReference type="InterPro" id="IPR051453">
    <property type="entry name" value="MBL_Glyoxalase_II"/>
</dbReference>
<dbReference type="EMBL" id="AP017369">
    <property type="protein sequence ID" value="BAU95998.1"/>
    <property type="molecule type" value="Genomic_DNA"/>
</dbReference>
<feature type="domain" description="Metallo-beta-lactamase" evidence="5">
    <location>
        <begin position="12"/>
        <end position="194"/>
    </location>
</feature>
<dbReference type="RefSeq" id="WP_077312297.1">
    <property type="nucleotide sequence ID" value="NZ_AP017369.1"/>
</dbReference>
<dbReference type="AlphaFoldDB" id="A0A169RXK8"/>
<evidence type="ECO:0000256" key="2">
    <source>
        <dbReference type="ARBA" id="ARBA00022723"/>
    </source>
</evidence>
<keyword evidence="2" id="KW-0479">Metal-binding</keyword>
<dbReference type="GO" id="GO:0046872">
    <property type="term" value="F:metal ion binding"/>
    <property type="evidence" value="ECO:0007669"/>
    <property type="project" value="UniProtKB-KW"/>
</dbReference>
<accession>A0A169RXK8</accession>
<dbReference type="InterPro" id="IPR001279">
    <property type="entry name" value="Metallo-B-lactamas"/>
</dbReference>
<dbReference type="InterPro" id="IPR036866">
    <property type="entry name" value="RibonucZ/Hydroxyglut_hydro"/>
</dbReference>
<evidence type="ECO:0000313" key="7">
    <source>
        <dbReference type="Proteomes" id="UP000218244"/>
    </source>
</evidence>
<gene>
    <name evidence="6" type="ORF">N24_1736</name>
</gene>
<keyword evidence="7" id="KW-1185">Reference proteome</keyword>
<comment type="cofactor">
    <cofactor evidence="1">
        <name>Zn(2+)</name>
        <dbReference type="ChEBI" id="CHEBI:29105"/>
    </cofactor>
</comment>
<proteinExistence type="predicted"/>
<organism evidence="6 7">
    <name type="scientific">Corynebacterium suranareeae</name>
    <dbReference type="NCBI Taxonomy" id="2506452"/>
    <lineage>
        <taxon>Bacteria</taxon>
        <taxon>Bacillati</taxon>
        <taxon>Actinomycetota</taxon>
        <taxon>Actinomycetes</taxon>
        <taxon>Mycobacteriales</taxon>
        <taxon>Corynebacteriaceae</taxon>
        <taxon>Corynebacterium</taxon>
    </lineage>
</organism>
<dbReference type="CDD" id="cd06262">
    <property type="entry name" value="metallo-hydrolase-like_MBL-fold"/>
    <property type="match status" value="1"/>
</dbReference>